<organism evidence="2 3">
    <name type="scientific">Pestalotiopsis fici (strain W106-1 / CGMCC3.15140)</name>
    <dbReference type="NCBI Taxonomy" id="1229662"/>
    <lineage>
        <taxon>Eukaryota</taxon>
        <taxon>Fungi</taxon>
        <taxon>Dikarya</taxon>
        <taxon>Ascomycota</taxon>
        <taxon>Pezizomycotina</taxon>
        <taxon>Sordariomycetes</taxon>
        <taxon>Xylariomycetidae</taxon>
        <taxon>Amphisphaeriales</taxon>
        <taxon>Sporocadaceae</taxon>
        <taxon>Pestalotiopsis</taxon>
    </lineage>
</organism>
<evidence type="ECO:0000256" key="1">
    <source>
        <dbReference type="SAM" id="MobiDB-lite"/>
    </source>
</evidence>
<feature type="compositionally biased region" description="Polar residues" evidence="1">
    <location>
        <begin position="350"/>
        <end position="361"/>
    </location>
</feature>
<evidence type="ECO:0000313" key="3">
    <source>
        <dbReference type="Proteomes" id="UP000030651"/>
    </source>
</evidence>
<dbReference type="RefSeq" id="XP_007834822.1">
    <property type="nucleotide sequence ID" value="XM_007836631.1"/>
</dbReference>
<feature type="compositionally biased region" description="Basic and acidic residues" evidence="1">
    <location>
        <begin position="7"/>
        <end position="34"/>
    </location>
</feature>
<dbReference type="OMA" id="WEDEGCV"/>
<dbReference type="InterPro" id="IPR029063">
    <property type="entry name" value="SAM-dependent_MTases_sf"/>
</dbReference>
<dbReference type="HOGENOM" id="CLU_383145_0_0_1"/>
<evidence type="ECO:0000313" key="2">
    <source>
        <dbReference type="EMBL" id="ETS80521.1"/>
    </source>
</evidence>
<feature type="region of interest" description="Disordered" evidence="1">
    <location>
        <begin position="215"/>
        <end position="241"/>
    </location>
</feature>
<feature type="region of interest" description="Disordered" evidence="1">
    <location>
        <begin position="160"/>
        <end position="185"/>
    </location>
</feature>
<feature type="region of interest" description="Disordered" evidence="1">
    <location>
        <begin position="1"/>
        <end position="138"/>
    </location>
</feature>
<reference evidence="3" key="1">
    <citation type="journal article" date="2015" name="BMC Genomics">
        <title>Genomic and transcriptomic analysis of the endophytic fungus Pestalotiopsis fici reveals its lifestyle and high potential for synthesis of natural products.</title>
        <authorList>
            <person name="Wang X."/>
            <person name="Zhang X."/>
            <person name="Liu L."/>
            <person name="Xiang M."/>
            <person name="Wang W."/>
            <person name="Sun X."/>
            <person name="Che Y."/>
            <person name="Guo L."/>
            <person name="Liu G."/>
            <person name="Guo L."/>
            <person name="Wang C."/>
            <person name="Yin W.B."/>
            <person name="Stadler M."/>
            <person name="Zhang X."/>
            <person name="Liu X."/>
        </authorList>
    </citation>
    <scope>NUCLEOTIDE SEQUENCE [LARGE SCALE GENOMIC DNA]</scope>
    <source>
        <strain evidence="3">W106-1 / CGMCC3.15140</strain>
    </source>
</reference>
<dbReference type="KEGG" id="pfy:PFICI_08050"/>
<sequence>MYDVYWNDDKPELVGERNARKEREKREASDKAASERAPSVRSDDAKNTNKRHSFVSMPGSGHSEKSFGFLSINGRKRASTNTGGSMEVKFNANGSKRAASDESSIIEDNTELNPSLGGGENGVNAGIHGAQDEQTAGDQSWISLRESSVSHWATPSLAASSTLASSSRNSQNTSDNRDSGDSRSMVDSKLIKSEHHLQQLDASSFVSQDKQLTVSLRPANDNGDNSVTSEVRITSDSKKAPMPALKPLMLGSTERYEDVDNSMLLSYHEATFPEGTVFGQPDEEHDSSSISAGPSSQSVGGNQTESQRSSVSLDSVTLPTPVALHALPPPPGPPPRGPPPAPPKGKNKQRASASITQSAMPTPSPQAQRRQVRGPVQPPPLQTPIVRDSVWKITSNLTTVQRDIIMMATASPEVLLANVKADPPALKNAKMYEELEAIKKRWMFSCLYQNDVYANWLHQNNFDPQNVEESASVTPSILALYERSSSASFLAGLNPTISLTQIWTVPTQRELFPNLHPVTAPTLQAKLGFSNLKHESFTSVTCLRMGSMLAKYDVPIVLAEIYKLLKPGGALHVTLMDPCPEEQVCGPLMRKWMRDNLIVELEKHARTTSPSRDVPAWMKAAELRGRGSHYTQYHVPVVPAGYDRIQDDKQWEPAMGEARCRVMAMLWYEIWGNLIHDCKWWWDDEDILKECAEYGTYFAYFFVTGVKEAKPAAKKAKKAKKN</sequence>
<dbReference type="GeneID" id="19273063"/>
<dbReference type="AlphaFoldDB" id="W3X5R2"/>
<name>W3X5R2_PESFW</name>
<feature type="compositionally biased region" description="Low complexity" evidence="1">
    <location>
        <begin position="288"/>
        <end position="298"/>
    </location>
</feature>
<feature type="region of interest" description="Disordered" evidence="1">
    <location>
        <begin position="274"/>
        <end position="383"/>
    </location>
</feature>
<dbReference type="Proteomes" id="UP000030651">
    <property type="component" value="Unassembled WGS sequence"/>
</dbReference>
<proteinExistence type="predicted"/>
<feature type="compositionally biased region" description="Pro residues" evidence="1">
    <location>
        <begin position="327"/>
        <end position="343"/>
    </location>
</feature>
<protein>
    <submittedName>
        <fullName evidence="2">Uncharacterized protein</fullName>
    </submittedName>
</protein>
<dbReference type="OrthoDB" id="4775383at2759"/>
<keyword evidence="3" id="KW-1185">Reference proteome</keyword>
<dbReference type="EMBL" id="KI912113">
    <property type="protein sequence ID" value="ETS80521.1"/>
    <property type="molecule type" value="Genomic_DNA"/>
</dbReference>
<feature type="compositionally biased region" description="Low complexity" evidence="1">
    <location>
        <begin position="365"/>
        <end position="375"/>
    </location>
</feature>
<dbReference type="eggNOG" id="ENOG502SKZZ">
    <property type="taxonomic scope" value="Eukaryota"/>
</dbReference>
<gene>
    <name evidence="2" type="ORF">PFICI_08050</name>
</gene>
<accession>W3X5R2</accession>
<dbReference type="SUPFAM" id="SSF53335">
    <property type="entry name" value="S-adenosyl-L-methionine-dependent methyltransferases"/>
    <property type="match status" value="1"/>
</dbReference>
<feature type="compositionally biased region" description="Polar residues" evidence="1">
    <location>
        <begin position="222"/>
        <end position="232"/>
    </location>
</feature>
<feature type="compositionally biased region" description="Basic and acidic residues" evidence="1">
    <location>
        <begin position="175"/>
        <end position="185"/>
    </location>
</feature>
<feature type="compositionally biased region" description="Polar residues" evidence="1">
    <location>
        <begin position="299"/>
        <end position="317"/>
    </location>
</feature>
<dbReference type="InParanoid" id="W3X5R2"/>